<feature type="transmembrane region" description="Helical" evidence="2">
    <location>
        <begin position="150"/>
        <end position="178"/>
    </location>
</feature>
<feature type="compositionally biased region" description="Low complexity" evidence="1">
    <location>
        <begin position="366"/>
        <end position="422"/>
    </location>
</feature>
<keyword evidence="4" id="KW-1185">Reference proteome</keyword>
<dbReference type="EMBL" id="JAFHAP010000006">
    <property type="protein sequence ID" value="MBN2909098.1"/>
    <property type="molecule type" value="Genomic_DNA"/>
</dbReference>
<feature type="transmembrane region" description="Helical" evidence="2">
    <location>
        <begin position="199"/>
        <end position="226"/>
    </location>
</feature>
<evidence type="ECO:0000313" key="3">
    <source>
        <dbReference type="EMBL" id="MBN2909098.1"/>
    </source>
</evidence>
<feature type="compositionally biased region" description="Pro residues" evidence="1">
    <location>
        <begin position="423"/>
        <end position="436"/>
    </location>
</feature>
<protein>
    <submittedName>
        <fullName evidence="3">Uncharacterized protein</fullName>
    </submittedName>
</protein>
<organism evidence="3 4">
    <name type="scientific">Polycladomyces zharkentensis</name>
    <dbReference type="NCBI Taxonomy" id="2807616"/>
    <lineage>
        <taxon>Bacteria</taxon>
        <taxon>Bacillati</taxon>
        <taxon>Bacillota</taxon>
        <taxon>Bacilli</taxon>
        <taxon>Bacillales</taxon>
        <taxon>Thermoactinomycetaceae</taxon>
        <taxon>Polycladomyces</taxon>
    </lineage>
</organism>
<dbReference type="RefSeq" id="WP_205493790.1">
    <property type="nucleotide sequence ID" value="NZ_JAFHAP010000006.1"/>
</dbReference>
<keyword evidence="2" id="KW-0812">Transmembrane</keyword>
<evidence type="ECO:0000313" key="4">
    <source>
        <dbReference type="Proteomes" id="UP001177120"/>
    </source>
</evidence>
<evidence type="ECO:0000256" key="2">
    <source>
        <dbReference type="SAM" id="Phobius"/>
    </source>
</evidence>
<proteinExistence type="predicted"/>
<name>A0ABS2WHZ5_9BACL</name>
<feature type="transmembrane region" description="Helical" evidence="2">
    <location>
        <begin position="119"/>
        <end position="144"/>
    </location>
</feature>
<feature type="region of interest" description="Disordered" evidence="1">
    <location>
        <begin position="275"/>
        <end position="436"/>
    </location>
</feature>
<dbReference type="Proteomes" id="UP001177120">
    <property type="component" value="Unassembled WGS sequence"/>
</dbReference>
<comment type="caution">
    <text evidence="3">The sequence shown here is derived from an EMBL/GenBank/DDBJ whole genome shotgun (WGS) entry which is preliminary data.</text>
</comment>
<feature type="compositionally biased region" description="Polar residues" evidence="1">
    <location>
        <begin position="329"/>
        <end position="352"/>
    </location>
</feature>
<feature type="compositionally biased region" description="Polar residues" evidence="1">
    <location>
        <begin position="308"/>
        <end position="320"/>
    </location>
</feature>
<sequence>MPSFSTVLSRHSLKVWLSTLLGSLALLLLLSFVMGILLFVTFGSILGSGAMDKLQGGNFDPAQILGIFGFSVIIYYAITFLFASIWGSGAIGSAVEAVCHGQSSIGSFFRTGFRYAFKMLGLTFLMSLTYIPFLLFFFGAIISFANKSLVIGSILSILALAAYFVPVLAFMNAPIILIAENEKVFRSISQSFRLLRQQFGSVFLTFLGVLGIWVVASIIDLILGFLAETSSIIAFFVFLLIIPFWVYVITVNNLFIAHRYQNRLRGELYPGSRPTADANWQGQGHGYSDASRQQGPATGFGSGYNPGLNPQGQTWQQPSQPAQPPMGSPSVSWSQPNQPPTGSQSGAWGQSHQPSTTSGGSGAQTGGSQPQQPSQQPSSGPQFQSPFQPSFTFNPTQQQVKPSWQMPQPSQSQLTQPSQQPQPEKPSQPPRYPRQQ</sequence>
<reference evidence="3" key="1">
    <citation type="journal article" date="2024" name="Int. J. Syst. Evol. Microbiol.">
        <title>Polycladomyces zharkentensis sp. nov., a novel thermophilic cellulose- and starch-degrading member of the Bacillota from a geothermal aquifer in Kazakhstan.</title>
        <authorList>
            <person name="Mashzhan A."/>
            <person name="Kistaubayeva A."/>
            <person name="Javier-Lopez R."/>
            <person name="Bissenova U."/>
            <person name="Bissenbay A."/>
            <person name="Birkeland N.K."/>
        </authorList>
    </citation>
    <scope>NUCLEOTIDE SEQUENCE</scope>
    <source>
        <strain evidence="3">ZKZ2T</strain>
    </source>
</reference>
<keyword evidence="2" id="KW-0472">Membrane</keyword>
<feature type="transmembrane region" description="Helical" evidence="2">
    <location>
        <begin position="20"/>
        <end position="42"/>
    </location>
</feature>
<gene>
    <name evidence="3" type="ORF">JQC72_06125</name>
</gene>
<feature type="transmembrane region" description="Helical" evidence="2">
    <location>
        <begin position="62"/>
        <end position="83"/>
    </location>
</feature>
<accession>A0ABS2WHZ5</accession>
<feature type="transmembrane region" description="Helical" evidence="2">
    <location>
        <begin position="232"/>
        <end position="255"/>
    </location>
</feature>
<keyword evidence="2" id="KW-1133">Transmembrane helix</keyword>
<evidence type="ECO:0000256" key="1">
    <source>
        <dbReference type="SAM" id="MobiDB-lite"/>
    </source>
</evidence>